<dbReference type="InterPro" id="IPR040077">
    <property type="entry name" value="GST_C_Theta"/>
</dbReference>
<dbReference type="InterPro" id="IPR040075">
    <property type="entry name" value="GST_N_Theta"/>
</dbReference>
<dbReference type="Proteomes" id="UP001200034">
    <property type="component" value="Unassembled WGS sequence"/>
</dbReference>
<dbReference type="SUPFAM" id="SSF52833">
    <property type="entry name" value="Thioredoxin-like"/>
    <property type="match status" value="1"/>
</dbReference>
<dbReference type="GO" id="GO:0006749">
    <property type="term" value="P:glutathione metabolic process"/>
    <property type="evidence" value="ECO:0007669"/>
    <property type="project" value="TreeGrafter"/>
</dbReference>
<dbReference type="PANTHER" id="PTHR43917">
    <property type="match status" value="1"/>
</dbReference>
<organism evidence="8 9">
    <name type="scientific">Drosophila rubida</name>
    <dbReference type="NCBI Taxonomy" id="30044"/>
    <lineage>
        <taxon>Eukaryota</taxon>
        <taxon>Metazoa</taxon>
        <taxon>Ecdysozoa</taxon>
        <taxon>Arthropoda</taxon>
        <taxon>Hexapoda</taxon>
        <taxon>Insecta</taxon>
        <taxon>Pterygota</taxon>
        <taxon>Neoptera</taxon>
        <taxon>Endopterygota</taxon>
        <taxon>Diptera</taxon>
        <taxon>Brachycera</taxon>
        <taxon>Muscomorpha</taxon>
        <taxon>Ephydroidea</taxon>
        <taxon>Drosophilidae</taxon>
        <taxon>Drosophila</taxon>
    </lineage>
</organism>
<dbReference type="Pfam" id="PF13410">
    <property type="entry name" value="GST_C_2"/>
    <property type="match status" value="1"/>
</dbReference>
<evidence type="ECO:0000259" key="7">
    <source>
        <dbReference type="PROSITE" id="PS50405"/>
    </source>
</evidence>
<dbReference type="EMBL" id="JAJJHW010000681">
    <property type="protein sequence ID" value="KAH8384711.1"/>
    <property type="molecule type" value="Genomic_DNA"/>
</dbReference>
<dbReference type="PROSITE" id="PS50404">
    <property type="entry name" value="GST_NTER"/>
    <property type="match status" value="1"/>
</dbReference>
<dbReference type="GO" id="GO:0004364">
    <property type="term" value="F:glutathione transferase activity"/>
    <property type="evidence" value="ECO:0007669"/>
    <property type="project" value="UniProtKB-EC"/>
</dbReference>
<proteinExistence type="inferred from homology"/>
<dbReference type="SUPFAM" id="SSF47616">
    <property type="entry name" value="GST C-terminal domain-like"/>
    <property type="match status" value="1"/>
</dbReference>
<protein>
    <submittedName>
        <fullName evidence="8">Uncharacterized protein</fullName>
    </submittedName>
</protein>
<dbReference type="AlphaFoldDB" id="A0AAD4PQK0"/>
<keyword evidence="4" id="KW-0808">Transferase</keyword>
<evidence type="ECO:0000256" key="2">
    <source>
        <dbReference type="ARBA" id="ARBA00009899"/>
    </source>
</evidence>
<name>A0AAD4PQK0_9MUSC</name>
<dbReference type="Pfam" id="PF02798">
    <property type="entry name" value="GST_N"/>
    <property type="match status" value="1"/>
</dbReference>
<accession>A0AAD4PQK0</accession>
<evidence type="ECO:0000256" key="5">
    <source>
        <dbReference type="ARBA" id="ARBA00047960"/>
    </source>
</evidence>
<evidence type="ECO:0000259" key="6">
    <source>
        <dbReference type="PROSITE" id="PS50404"/>
    </source>
</evidence>
<gene>
    <name evidence="8" type="ORF">KR093_005748</name>
</gene>
<feature type="domain" description="GST N-terminal" evidence="6">
    <location>
        <begin position="3"/>
        <end position="84"/>
    </location>
</feature>
<evidence type="ECO:0000256" key="1">
    <source>
        <dbReference type="ARBA" id="ARBA00004496"/>
    </source>
</evidence>
<dbReference type="InterPro" id="IPR004045">
    <property type="entry name" value="Glutathione_S-Trfase_N"/>
</dbReference>
<dbReference type="GO" id="GO:0005737">
    <property type="term" value="C:cytoplasm"/>
    <property type="evidence" value="ECO:0007669"/>
    <property type="project" value="UniProtKB-SubCell"/>
</dbReference>
<keyword evidence="9" id="KW-1185">Reference proteome</keyword>
<dbReference type="InterPro" id="IPR036249">
    <property type="entry name" value="Thioredoxin-like_sf"/>
</dbReference>
<evidence type="ECO:0000313" key="9">
    <source>
        <dbReference type="Proteomes" id="UP001200034"/>
    </source>
</evidence>
<dbReference type="InterPro" id="IPR036282">
    <property type="entry name" value="Glutathione-S-Trfase_C_sf"/>
</dbReference>
<dbReference type="PROSITE" id="PS50405">
    <property type="entry name" value="GST_CTER"/>
    <property type="match status" value="1"/>
</dbReference>
<dbReference type="Gene3D" id="3.40.30.10">
    <property type="entry name" value="Glutaredoxin"/>
    <property type="match status" value="1"/>
</dbReference>
<evidence type="ECO:0000256" key="4">
    <source>
        <dbReference type="ARBA" id="ARBA00022679"/>
    </source>
</evidence>
<comment type="caution">
    <text evidence="8">The sequence shown here is derived from an EMBL/GenBank/DDBJ whole genome shotgun (WGS) entry which is preliminary data.</text>
</comment>
<evidence type="ECO:0000313" key="8">
    <source>
        <dbReference type="EMBL" id="KAH8384711.1"/>
    </source>
</evidence>
<dbReference type="CDD" id="cd03183">
    <property type="entry name" value="GST_C_Theta"/>
    <property type="match status" value="1"/>
</dbReference>
<dbReference type="InterPro" id="IPR010987">
    <property type="entry name" value="Glutathione-S-Trfase_C-like"/>
</dbReference>
<comment type="subcellular location">
    <subcellularLocation>
        <location evidence="1">Cytoplasm</location>
    </subcellularLocation>
</comment>
<dbReference type="FunFam" id="1.20.1050.10:FF:000039">
    <property type="entry name" value="Glutathione S-transferase theta-1"/>
    <property type="match status" value="1"/>
</dbReference>
<dbReference type="InterPro" id="IPR051369">
    <property type="entry name" value="GST_Theta"/>
</dbReference>
<reference evidence="8" key="1">
    <citation type="journal article" date="2021" name="Mol. Ecol. Resour.">
        <title>Phylogenomic analyses of the genus Drosophila reveals genomic signals of climate adaptation.</title>
        <authorList>
            <person name="Li F."/>
            <person name="Rane R.V."/>
            <person name="Luria V."/>
            <person name="Xiong Z."/>
            <person name="Chen J."/>
            <person name="Li Z."/>
            <person name="Catullo R.A."/>
            <person name="Griffin P.C."/>
            <person name="Schiffer M."/>
            <person name="Pearce S."/>
            <person name="Lee S.F."/>
            <person name="McElroy K."/>
            <person name="Stocker A."/>
            <person name="Shirriffs J."/>
            <person name="Cockerell F."/>
            <person name="Coppin C."/>
            <person name="Sgro C.M."/>
            <person name="Karger A."/>
            <person name="Cain J.W."/>
            <person name="Weber J.A."/>
            <person name="Santpere G."/>
            <person name="Kirschner M.W."/>
            <person name="Hoffmann A.A."/>
            <person name="Oakeshott J.G."/>
            <person name="Zhang G."/>
        </authorList>
    </citation>
    <scope>NUCLEOTIDE SEQUENCE</scope>
    <source>
        <strain evidence="8">BGI-SZ-2011g</strain>
    </source>
</reference>
<dbReference type="CDD" id="cd03050">
    <property type="entry name" value="GST_N_Theta"/>
    <property type="match status" value="1"/>
</dbReference>
<dbReference type="PANTHER" id="PTHR43917:SF8">
    <property type="entry name" value="GH16740P-RELATED"/>
    <property type="match status" value="1"/>
</dbReference>
<keyword evidence="3" id="KW-0963">Cytoplasm</keyword>
<dbReference type="Gene3D" id="1.20.1050.10">
    <property type="match status" value="1"/>
</dbReference>
<comment type="similarity">
    <text evidence="2">Belongs to the GST superfamily. Theta family.</text>
</comment>
<comment type="catalytic activity">
    <reaction evidence="5">
        <text>RX + glutathione = an S-substituted glutathione + a halide anion + H(+)</text>
        <dbReference type="Rhea" id="RHEA:16437"/>
        <dbReference type="ChEBI" id="CHEBI:15378"/>
        <dbReference type="ChEBI" id="CHEBI:16042"/>
        <dbReference type="ChEBI" id="CHEBI:17792"/>
        <dbReference type="ChEBI" id="CHEBI:57925"/>
        <dbReference type="ChEBI" id="CHEBI:90779"/>
        <dbReference type="EC" id="2.5.1.18"/>
    </reaction>
</comment>
<evidence type="ECO:0000256" key="3">
    <source>
        <dbReference type="ARBA" id="ARBA00022490"/>
    </source>
</evidence>
<sequence length="247" mass="28824">MSKAIKYYYDLLSPPSRALWIALKLAKTPFEECPVALRKKEQLTDEYKRINRFQKVPALVDGNYHLSESLAMVRYVNIILNTPNDFIIYTLCSYLADSKKLTEQLYPKGLEERGRIDEYLEWQNLNVRLPCSLYFREAWLFPANGIKPKPKQEKIDQLVKNVETGFSQLERLWLDNDYLLGPNLTVADLFSSSDIEQLRLCQYTVNEKKFPKVAKWLDRVREASQPHHELAHAFLNKKPLQAAQSKA</sequence>
<feature type="domain" description="GST C-terminal" evidence="7">
    <location>
        <begin position="109"/>
        <end position="240"/>
    </location>
</feature>